<gene>
    <name evidence="5" type="ORF">EYR15_03315</name>
</gene>
<dbReference type="GO" id="GO:0007165">
    <property type="term" value="P:signal transduction"/>
    <property type="evidence" value="ECO:0007669"/>
    <property type="project" value="UniProtKB-KW"/>
</dbReference>
<dbReference type="Proteomes" id="UP000291613">
    <property type="component" value="Unassembled WGS sequence"/>
</dbReference>
<dbReference type="OrthoDB" id="9814866at2"/>
<dbReference type="AlphaFoldDB" id="A0A4Q9GL99"/>
<organism evidence="5 6">
    <name type="scientific">Hansschlegelia quercus</name>
    <dbReference type="NCBI Taxonomy" id="2528245"/>
    <lineage>
        <taxon>Bacteria</taxon>
        <taxon>Pseudomonadati</taxon>
        <taxon>Pseudomonadota</taxon>
        <taxon>Alphaproteobacteria</taxon>
        <taxon>Hyphomicrobiales</taxon>
        <taxon>Methylopilaceae</taxon>
        <taxon>Hansschlegelia</taxon>
    </lineage>
</organism>
<dbReference type="EMBL" id="SIUB01000001">
    <property type="protein sequence ID" value="TBN55179.1"/>
    <property type="molecule type" value="Genomic_DNA"/>
</dbReference>
<proteinExistence type="inferred from homology"/>
<evidence type="ECO:0000313" key="6">
    <source>
        <dbReference type="Proteomes" id="UP000291613"/>
    </source>
</evidence>
<dbReference type="Gene3D" id="3.30.450.20">
    <property type="entry name" value="PAS domain"/>
    <property type="match status" value="1"/>
</dbReference>
<evidence type="ECO:0000256" key="3">
    <source>
        <dbReference type="PROSITE-ProRule" id="PRU00284"/>
    </source>
</evidence>
<dbReference type="PANTHER" id="PTHR43531">
    <property type="entry name" value="PROTEIN ICFG"/>
    <property type="match status" value="1"/>
</dbReference>
<accession>A0A4Q9GL99</accession>
<comment type="caution">
    <text evidence="5">The sequence shown here is derived from an EMBL/GenBank/DDBJ whole genome shotgun (WGS) entry which is preliminary data.</text>
</comment>
<dbReference type="InterPro" id="IPR004090">
    <property type="entry name" value="Chemotax_Me-accpt_rcpt"/>
</dbReference>
<keyword evidence="6" id="KW-1185">Reference proteome</keyword>
<evidence type="ECO:0000256" key="1">
    <source>
        <dbReference type="ARBA" id="ARBA00022500"/>
    </source>
</evidence>
<dbReference type="PROSITE" id="PS50111">
    <property type="entry name" value="CHEMOTAXIS_TRANSDUC_2"/>
    <property type="match status" value="1"/>
</dbReference>
<dbReference type="InterPro" id="IPR004089">
    <property type="entry name" value="MCPsignal_dom"/>
</dbReference>
<evidence type="ECO:0000313" key="5">
    <source>
        <dbReference type="EMBL" id="TBN55179.1"/>
    </source>
</evidence>
<comment type="similarity">
    <text evidence="2">Belongs to the methyl-accepting chemotaxis (MCP) protein family.</text>
</comment>
<dbReference type="Pfam" id="PF00015">
    <property type="entry name" value="MCPsignal"/>
    <property type="match status" value="1"/>
</dbReference>
<reference evidence="5 6" key="1">
    <citation type="submission" date="2019-02" db="EMBL/GenBank/DDBJ databases">
        <title>Hansschlegelia quercus sp. nov., a novel methylotrophic bacterium from buds of oak (Quercus robur L.).</title>
        <authorList>
            <person name="Agafonova N.V."/>
            <person name="Kaparullina E.N."/>
            <person name="Grouzdev D.S."/>
            <person name="Doronina N.V."/>
        </authorList>
    </citation>
    <scope>NUCLEOTIDE SEQUENCE [LARGE SCALE GENOMIC DNA]</scope>
    <source>
        <strain evidence="5 6">Dub</strain>
    </source>
</reference>
<dbReference type="PANTHER" id="PTHR43531:SF11">
    <property type="entry name" value="METHYL-ACCEPTING CHEMOTAXIS PROTEIN 3"/>
    <property type="match status" value="1"/>
</dbReference>
<dbReference type="GO" id="GO:0005886">
    <property type="term" value="C:plasma membrane"/>
    <property type="evidence" value="ECO:0007669"/>
    <property type="project" value="TreeGrafter"/>
</dbReference>
<dbReference type="RefSeq" id="WP_131001430.1">
    <property type="nucleotide sequence ID" value="NZ_JBHSZR010000002.1"/>
</dbReference>
<dbReference type="PRINTS" id="PR00260">
    <property type="entry name" value="CHEMTRNSDUCR"/>
</dbReference>
<evidence type="ECO:0000259" key="4">
    <source>
        <dbReference type="PROSITE" id="PS50111"/>
    </source>
</evidence>
<dbReference type="InterPro" id="IPR051310">
    <property type="entry name" value="MCP_chemotaxis"/>
</dbReference>
<feature type="domain" description="Methyl-accepting transducer" evidence="4">
    <location>
        <begin position="29"/>
        <end position="103"/>
    </location>
</feature>
<dbReference type="SUPFAM" id="SSF58104">
    <property type="entry name" value="Methyl-accepting chemotaxis protein (MCP) signaling domain"/>
    <property type="match status" value="1"/>
</dbReference>
<evidence type="ECO:0000256" key="2">
    <source>
        <dbReference type="ARBA" id="ARBA00029447"/>
    </source>
</evidence>
<dbReference type="GO" id="GO:0006935">
    <property type="term" value="P:chemotaxis"/>
    <property type="evidence" value="ECO:0007669"/>
    <property type="project" value="UniProtKB-KW"/>
</dbReference>
<protein>
    <submittedName>
        <fullName evidence="5">Methyl-accepting chemotaxis protein</fullName>
    </submittedName>
</protein>
<name>A0A4Q9GL99_9HYPH</name>
<keyword evidence="1" id="KW-0145">Chemotaxis</keyword>
<dbReference type="Gene3D" id="1.10.287.950">
    <property type="entry name" value="Methyl-accepting chemotaxis protein"/>
    <property type="match status" value="1"/>
</dbReference>
<dbReference type="GO" id="GO:0004888">
    <property type="term" value="F:transmembrane signaling receptor activity"/>
    <property type="evidence" value="ECO:0007669"/>
    <property type="project" value="InterPro"/>
</dbReference>
<sequence>MAAVADNRSLSAVVGASAEELRTTAFSNIAAIEKISQRMNLLALNARIEAAHAGASGAGFTIVAQEVRQVAGEIDRLAKNLGGNLSKGVGSLHDAMSALETARGERLLGVALNAVEIIDRNLYERTCDVRWWATDSAVVDCAADPSDRARAHASRRLGVILNSYTVYLDLWLCDLDGRVIANGRPDRFAVQGADVSGEDWFKRGKELATGDDFEACDVASHDRLGGAEASTYVASVRRDGDPRAEPAGVLAVHFDWRPQAGAVVKGVRLDPDEAARSRVLLLDSERRVIAASDDRGTLSERFPLDDGGRESGFYLDGAGRLVAFHKTPGYETYRGLGWYGVIVQS</sequence>
<keyword evidence="3" id="KW-0807">Transducer</keyword>